<feature type="domain" description="Calcineurin-like phosphoesterase" evidence="1">
    <location>
        <begin position="181"/>
        <end position="377"/>
    </location>
</feature>
<dbReference type="InterPro" id="IPR027417">
    <property type="entry name" value="P-loop_NTPase"/>
</dbReference>
<dbReference type="InterPro" id="IPR050126">
    <property type="entry name" value="Ap4A_hydrolase"/>
</dbReference>
<dbReference type="Pfam" id="PF13671">
    <property type="entry name" value="AAA_33"/>
    <property type="match status" value="1"/>
</dbReference>
<dbReference type="SUPFAM" id="SSF52540">
    <property type="entry name" value="P-loop containing nucleoside triphosphate hydrolases"/>
    <property type="match status" value="1"/>
</dbReference>
<dbReference type="PANTHER" id="PTHR42850">
    <property type="entry name" value="METALLOPHOSPHOESTERASE"/>
    <property type="match status" value="1"/>
</dbReference>
<dbReference type="InterPro" id="IPR004843">
    <property type="entry name" value="Calcineurin-like_PHP"/>
</dbReference>
<gene>
    <name evidence="2" type="ORF">AVDCRST_MAG85-3317</name>
</gene>
<dbReference type="Gene3D" id="3.40.50.300">
    <property type="entry name" value="P-loop containing nucleotide triphosphate hydrolases"/>
    <property type="match status" value="1"/>
</dbReference>
<dbReference type="Gene3D" id="3.60.21.10">
    <property type="match status" value="1"/>
</dbReference>
<dbReference type="CDD" id="cd07423">
    <property type="entry name" value="MPP_Prp_like"/>
    <property type="match status" value="1"/>
</dbReference>
<dbReference type="GO" id="GO:0016791">
    <property type="term" value="F:phosphatase activity"/>
    <property type="evidence" value="ECO:0007669"/>
    <property type="project" value="TreeGrafter"/>
</dbReference>
<dbReference type="PANTHER" id="PTHR42850:SF7">
    <property type="entry name" value="BIS(5'-NUCLEOSYL)-TETRAPHOSPHATASE PRPE [ASYMMETRICAL]"/>
    <property type="match status" value="1"/>
</dbReference>
<organism evidence="2">
    <name type="scientific">uncultured Solirubrobacteraceae bacterium</name>
    <dbReference type="NCBI Taxonomy" id="1162706"/>
    <lineage>
        <taxon>Bacteria</taxon>
        <taxon>Bacillati</taxon>
        <taxon>Actinomycetota</taxon>
        <taxon>Thermoleophilia</taxon>
        <taxon>Solirubrobacterales</taxon>
        <taxon>Solirubrobacteraceae</taxon>
        <taxon>environmental samples</taxon>
    </lineage>
</organism>
<feature type="non-terminal residue" evidence="2">
    <location>
        <position position="446"/>
    </location>
</feature>
<sequence>MKLSIPELSLVVLVGPSGSGKSTFAARHFLPTEVLSSDFCRGLVADDENAQHATRDAFDVLQYVTGKRLAGRRLTVVDATSVFPEDRKKLVSLAREHDVLACAIVFNLPERVCAERNAARPDRNLPPHALRRQVQALRKSMSSLKREGFHHVWKLTSAEEVDDVDIERVRLWTDRRGDHGPFDIIGDVHGCYDELVTLLGELGYAVAPADTPLQVVVTPPPGRKAVFVGDLPDRGPATPAVFRLVISMVESGAALCVPGNHDIKLMRALRGRNVQVTHGLAESLEQFAAEPPELQERVADFVDGLVSHLVLDDGRLVVAHAGLKEQFQNRSSRRVRNFALYGETTGETDEFGLPVRYAWAGDYRGSAAVVYGHTPVPEPEWINNTICLDTGAVFGGRLTALRWPEREIVSVPARRTYAEPARPFLPPLVPAAGGPPREFGERVAEQ</sequence>
<accession>A0A6J4TLX9</accession>
<protein>
    <submittedName>
        <fullName evidence="2">Phosphatase</fullName>
    </submittedName>
</protein>
<dbReference type="SUPFAM" id="SSF56300">
    <property type="entry name" value="Metallo-dependent phosphatases"/>
    <property type="match status" value="1"/>
</dbReference>
<dbReference type="GO" id="GO:0005737">
    <property type="term" value="C:cytoplasm"/>
    <property type="evidence" value="ECO:0007669"/>
    <property type="project" value="TreeGrafter"/>
</dbReference>
<dbReference type="InterPro" id="IPR041780">
    <property type="entry name" value="MPP_PrpE-like"/>
</dbReference>
<dbReference type="EMBL" id="CADCVT010000367">
    <property type="protein sequence ID" value="CAA9526951.1"/>
    <property type="molecule type" value="Genomic_DNA"/>
</dbReference>
<reference evidence="2" key="1">
    <citation type="submission" date="2020-02" db="EMBL/GenBank/DDBJ databases">
        <authorList>
            <person name="Meier V. D."/>
        </authorList>
    </citation>
    <scope>NUCLEOTIDE SEQUENCE</scope>
    <source>
        <strain evidence="2">AVDCRST_MAG85</strain>
    </source>
</reference>
<evidence type="ECO:0000313" key="2">
    <source>
        <dbReference type="EMBL" id="CAA9526951.1"/>
    </source>
</evidence>
<dbReference type="InterPro" id="IPR029052">
    <property type="entry name" value="Metallo-depent_PP-like"/>
</dbReference>
<proteinExistence type="predicted"/>
<dbReference type="Pfam" id="PF00149">
    <property type="entry name" value="Metallophos"/>
    <property type="match status" value="1"/>
</dbReference>
<evidence type="ECO:0000259" key="1">
    <source>
        <dbReference type="Pfam" id="PF00149"/>
    </source>
</evidence>
<dbReference type="AlphaFoldDB" id="A0A6J4TLX9"/>
<name>A0A6J4TLX9_9ACTN</name>